<dbReference type="PANTHER" id="PTHR41324">
    <property type="entry name" value="MEMBRANE PROTEIN-RELATED"/>
    <property type="match status" value="1"/>
</dbReference>
<sequence>MTPTRSLVESSLLAGLAVILFLAAHFLPFVGAAFSLLAPAPLVILGLRHDLKKAALGLAIGTLLTAVFLGPLSSLFFLLGFGVLGIGLGFLARRCSSGVEVMLFGILLSLGSKLLLMVIAARVTGINPFQLDGPEMQAMVDRIFGFYESAGMSRESLSAVRDQFSQAIGVLPVIFPTILSMAAALDCYLSYTVSGFVLKRISGTSLPPLPPFSRWRFPKSVFGALLVSVLLSVFGAREGEWNLAMRIGTNVRMLVNFLFLFQGLSLYWYYLGGGDSPHRGAGRFFRTVAIIMAVLVPMLSTATVMVGIADMWLDFRTRFRRNDER</sequence>
<feature type="transmembrane region" description="Helical" evidence="1">
    <location>
        <begin position="12"/>
        <end position="38"/>
    </location>
</feature>
<evidence type="ECO:0000313" key="3">
    <source>
        <dbReference type="Proteomes" id="UP000295066"/>
    </source>
</evidence>
<feature type="transmembrane region" description="Helical" evidence="1">
    <location>
        <begin position="251"/>
        <end position="270"/>
    </location>
</feature>
<keyword evidence="1" id="KW-0812">Transmembrane</keyword>
<dbReference type="EMBL" id="SORI01000001">
    <property type="protein sequence ID" value="TDY65192.1"/>
    <property type="molecule type" value="Genomic_DNA"/>
</dbReference>
<dbReference type="Pfam" id="PF09991">
    <property type="entry name" value="DUF2232"/>
    <property type="match status" value="1"/>
</dbReference>
<keyword evidence="1" id="KW-1133">Transmembrane helix</keyword>
<feature type="transmembrane region" description="Helical" evidence="1">
    <location>
        <begin position="103"/>
        <end position="123"/>
    </location>
</feature>
<comment type="caution">
    <text evidence="2">The sequence shown here is derived from an EMBL/GenBank/DDBJ whole genome shotgun (WGS) entry which is preliminary data.</text>
</comment>
<feature type="transmembrane region" description="Helical" evidence="1">
    <location>
        <begin position="58"/>
        <end position="91"/>
    </location>
</feature>
<dbReference type="RefSeq" id="WP_133955670.1">
    <property type="nucleotide sequence ID" value="NZ_SORI01000001.1"/>
</dbReference>
<dbReference type="PANTHER" id="PTHR41324:SF1">
    <property type="entry name" value="DUF2232 DOMAIN-CONTAINING PROTEIN"/>
    <property type="match status" value="1"/>
</dbReference>
<evidence type="ECO:0000313" key="2">
    <source>
        <dbReference type="EMBL" id="TDY65192.1"/>
    </source>
</evidence>
<feature type="transmembrane region" description="Helical" evidence="1">
    <location>
        <begin position="290"/>
        <end position="313"/>
    </location>
</feature>
<dbReference type="OrthoDB" id="3638at2"/>
<dbReference type="Proteomes" id="UP000295066">
    <property type="component" value="Unassembled WGS sequence"/>
</dbReference>
<name>A0A4R8ML92_9BACT</name>
<keyword evidence="3" id="KW-1185">Reference proteome</keyword>
<dbReference type="AlphaFoldDB" id="A0A4R8ML92"/>
<keyword evidence="1" id="KW-0472">Membrane</keyword>
<gene>
    <name evidence="2" type="ORF">C8D99_101343</name>
</gene>
<protein>
    <submittedName>
        <fullName evidence="2">Uncharacterized protein YybS (DUF2232 family)</fullName>
    </submittedName>
</protein>
<reference evidence="2 3" key="1">
    <citation type="submission" date="2019-03" db="EMBL/GenBank/DDBJ databases">
        <title>Genomic Encyclopedia of Type Strains, Phase IV (KMG-IV): sequencing the most valuable type-strain genomes for metagenomic binning, comparative biology and taxonomic classification.</title>
        <authorList>
            <person name="Goeker M."/>
        </authorList>
    </citation>
    <scope>NUCLEOTIDE SEQUENCE [LARGE SCALE GENOMIC DNA]</scope>
    <source>
        <strain evidence="2 3">DSM 25964</strain>
    </source>
</reference>
<dbReference type="InterPro" id="IPR018710">
    <property type="entry name" value="DUF2232"/>
</dbReference>
<evidence type="ECO:0000256" key="1">
    <source>
        <dbReference type="SAM" id="Phobius"/>
    </source>
</evidence>
<proteinExistence type="predicted"/>
<accession>A0A4R8ML92</accession>
<organism evidence="2 3">
    <name type="scientific">Aminivibrio pyruvatiphilus</name>
    <dbReference type="NCBI Taxonomy" id="1005740"/>
    <lineage>
        <taxon>Bacteria</taxon>
        <taxon>Thermotogati</taxon>
        <taxon>Synergistota</taxon>
        <taxon>Synergistia</taxon>
        <taxon>Synergistales</taxon>
        <taxon>Aminobacteriaceae</taxon>
        <taxon>Aminivibrio</taxon>
    </lineage>
</organism>